<feature type="transmembrane region" description="Helical" evidence="8">
    <location>
        <begin position="247"/>
        <end position="268"/>
    </location>
</feature>
<organism evidence="9 10">
    <name type="scientific">Halalkalibacter kiskunsagensis</name>
    <dbReference type="NCBI Taxonomy" id="1548599"/>
    <lineage>
        <taxon>Bacteria</taxon>
        <taxon>Bacillati</taxon>
        <taxon>Bacillota</taxon>
        <taxon>Bacilli</taxon>
        <taxon>Bacillales</taxon>
        <taxon>Bacillaceae</taxon>
        <taxon>Halalkalibacter</taxon>
    </lineage>
</organism>
<comment type="subcellular location">
    <subcellularLocation>
        <location evidence="1">Cell membrane</location>
        <topology evidence="1">Multi-pass membrane protein</topology>
    </subcellularLocation>
</comment>
<keyword evidence="3" id="KW-0813">Transport</keyword>
<feature type="transmembrane region" description="Helical" evidence="8">
    <location>
        <begin position="6"/>
        <end position="24"/>
    </location>
</feature>
<feature type="transmembrane region" description="Helical" evidence="8">
    <location>
        <begin position="91"/>
        <end position="114"/>
    </location>
</feature>
<feature type="transmembrane region" description="Helical" evidence="8">
    <location>
        <begin position="216"/>
        <end position="241"/>
    </location>
</feature>
<dbReference type="InterPro" id="IPR038770">
    <property type="entry name" value="Na+/solute_symporter_sf"/>
</dbReference>
<dbReference type="Pfam" id="PF03547">
    <property type="entry name" value="Mem_trans"/>
    <property type="match status" value="1"/>
</dbReference>
<protein>
    <submittedName>
        <fullName evidence="9">AEC family transporter</fullName>
    </submittedName>
</protein>
<comment type="caution">
    <text evidence="9">The sequence shown here is derived from an EMBL/GenBank/DDBJ whole genome shotgun (WGS) entry which is preliminary data.</text>
</comment>
<feature type="transmembrane region" description="Helical" evidence="8">
    <location>
        <begin position="182"/>
        <end position="204"/>
    </location>
</feature>
<evidence type="ECO:0000313" key="10">
    <source>
        <dbReference type="Proteomes" id="UP001589838"/>
    </source>
</evidence>
<feature type="transmembrane region" description="Helical" evidence="8">
    <location>
        <begin position="31"/>
        <end position="49"/>
    </location>
</feature>
<evidence type="ECO:0000256" key="3">
    <source>
        <dbReference type="ARBA" id="ARBA00022448"/>
    </source>
</evidence>
<comment type="similarity">
    <text evidence="2">Belongs to the auxin efflux carrier (TC 2.A.69) family.</text>
</comment>
<evidence type="ECO:0000256" key="5">
    <source>
        <dbReference type="ARBA" id="ARBA00022692"/>
    </source>
</evidence>
<keyword evidence="4" id="KW-1003">Cell membrane</keyword>
<feature type="transmembrane region" description="Helical" evidence="8">
    <location>
        <begin position="61"/>
        <end position="79"/>
    </location>
</feature>
<dbReference type="RefSeq" id="WP_335962754.1">
    <property type="nucleotide sequence ID" value="NZ_JAXBLX010000034.1"/>
</dbReference>
<keyword evidence="5 8" id="KW-0812">Transmembrane</keyword>
<accession>A0ABV6KDS6</accession>
<evidence type="ECO:0000256" key="6">
    <source>
        <dbReference type="ARBA" id="ARBA00022989"/>
    </source>
</evidence>
<dbReference type="Proteomes" id="UP001589838">
    <property type="component" value="Unassembled WGS sequence"/>
</dbReference>
<reference evidence="9 10" key="1">
    <citation type="submission" date="2024-09" db="EMBL/GenBank/DDBJ databases">
        <authorList>
            <person name="Sun Q."/>
            <person name="Mori K."/>
        </authorList>
    </citation>
    <scope>NUCLEOTIDE SEQUENCE [LARGE SCALE GENOMIC DNA]</scope>
    <source>
        <strain evidence="9 10">NCAIM B.02610</strain>
    </source>
</reference>
<keyword evidence="6 8" id="KW-1133">Transmembrane helix</keyword>
<dbReference type="PANTHER" id="PTHR36838">
    <property type="entry name" value="AUXIN EFFLUX CARRIER FAMILY PROTEIN"/>
    <property type="match status" value="1"/>
</dbReference>
<gene>
    <name evidence="9" type="ORF">ACFFHM_13405</name>
</gene>
<evidence type="ECO:0000256" key="7">
    <source>
        <dbReference type="ARBA" id="ARBA00023136"/>
    </source>
</evidence>
<dbReference type="PANTHER" id="PTHR36838:SF1">
    <property type="entry name" value="SLR1864 PROTEIN"/>
    <property type="match status" value="1"/>
</dbReference>
<sequence length="300" mass="32594">MVFIQILLPIFIIFAIGFIGQKRIGFDVRNLSVMALYLMSPFLAFRTFYQTPLDIKYVHMLIYSILLCAVLIVLIKIIGRIGGYSHSEKCGTILAAAFMNNGNYGTPVVLFAFGTAGLDYAVVLMVLQTFLMSTVGLFVAAQGGSKGGGSKSSLASIVRMPIIYGALGGVFFQLISVKIPDYIFIAVDFIADATVPTIMIILGMQLASIILKNVPILKVSVALVIRLLLSPIIAYTITLILPVDEMLAKIMILMAAMPTAANTTMYSLQFNTEPDLVSSSTLISTLLSLITLPIWLYVLL</sequence>
<proteinExistence type="inferred from homology"/>
<keyword evidence="7 8" id="KW-0472">Membrane</keyword>
<evidence type="ECO:0000313" key="9">
    <source>
        <dbReference type="EMBL" id="MFC0471459.1"/>
    </source>
</evidence>
<evidence type="ECO:0000256" key="4">
    <source>
        <dbReference type="ARBA" id="ARBA00022475"/>
    </source>
</evidence>
<feature type="transmembrane region" description="Helical" evidence="8">
    <location>
        <begin position="153"/>
        <end position="176"/>
    </location>
</feature>
<evidence type="ECO:0000256" key="1">
    <source>
        <dbReference type="ARBA" id="ARBA00004651"/>
    </source>
</evidence>
<dbReference type="InterPro" id="IPR004776">
    <property type="entry name" value="Mem_transp_PIN-like"/>
</dbReference>
<keyword evidence="10" id="KW-1185">Reference proteome</keyword>
<name>A0ABV6KDS6_9BACI</name>
<dbReference type="EMBL" id="JBHLUX010000034">
    <property type="protein sequence ID" value="MFC0471459.1"/>
    <property type="molecule type" value="Genomic_DNA"/>
</dbReference>
<feature type="transmembrane region" description="Helical" evidence="8">
    <location>
        <begin position="280"/>
        <end position="298"/>
    </location>
</feature>
<dbReference type="Gene3D" id="1.20.1530.20">
    <property type="match status" value="1"/>
</dbReference>
<evidence type="ECO:0000256" key="2">
    <source>
        <dbReference type="ARBA" id="ARBA00010145"/>
    </source>
</evidence>
<feature type="transmembrane region" description="Helical" evidence="8">
    <location>
        <begin position="120"/>
        <end position="141"/>
    </location>
</feature>
<evidence type="ECO:0000256" key="8">
    <source>
        <dbReference type="SAM" id="Phobius"/>
    </source>
</evidence>